<dbReference type="EMBL" id="BAABHD010000005">
    <property type="protein sequence ID" value="GAA4448266.1"/>
    <property type="molecule type" value="Genomic_DNA"/>
</dbReference>
<reference evidence="4" key="1">
    <citation type="journal article" date="2019" name="Int. J. Syst. Evol. Microbiol.">
        <title>The Global Catalogue of Microorganisms (GCM) 10K type strain sequencing project: providing services to taxonomists for standard genome sequencing and annotation.</title>
        <authorList>
            <consortium name="The Broad Institute Genomics Platform"/>
            <consortium name="The Broad Institute Genome Sequencing Center for Infectious Disease"/>
            <person name="Wu L."/>
            <person name="Ma J."/>
        </authorList>
    </citation>
    <scope>NUCLEOTIDE SEQUENCE [LARGE SCALE GENOMIC DNA]</scope>
    <source>
        <strain evidence="4">JCM 17927</strain>
    </source>
</reference>
<name>A0ABP8MC76_9BACT</name>
<dbReference type="PANTHER" id="PTHR31988">
    <property type="entry name" value="ESTERASE, PUTATIVE (DUF303)-RELATED"/>
    <property type="match status" value="1"/>
</dbReference>
<dbReference type="PROSITE" id="PS50853">
    <property type="entry name" value="FN3"/>
    <property type="match status" value="1"/>
</dbReference>
<dbReference type="Gene3D" id="2.60.40.10">
    <property type="entry name" value="Immunoglobulins"/>
    <property type="match status" value="1"/>
</dbReference>
<protein>
    <recommendedName>
        <fullName evidence="2">Fibronectin type-III domain-containing protein</fullName>
    </recommendedName>
</protein>
<dbReference type="Gene3D" id="3.40.50.1110">
    <property type="entry name" value="SGNH hydrolase"/>
    <property type="match status" value="1"/>
</dbReference>
<dbReference type="CDD" id="cd00063">
    <property type="entry name" value="FN3"/>
    <property type="match status" value="1"/>
</dbReference>
<dbReference type="PANTHER" id="PTHR31988:SF19">
    <property type="entry name" value="9-O-ACETYL-N-ACETYLNEURAMINIC ACID DEACETYLASE-RELATED"/>
    <property type="match status" value="1"/>
</dbReference>
<comment type="caution">
    <text evidence="3">The sequence shown here is derived from an EMBL/GenBank/DDBJ whole genome shotgun (WGS) entry which is preliminary data.</text>
</comment>
<dbReference type="NCBIfam" id="TIGR04183">
    <property type="entry name" value="Por_Secre_tail"/>
    <property type="match status" value="1"/>
</dbReference>
<gene>
    <name evidence="3" type="ORF">GCM10023189_05880</name>
</gene>
<feature type="domain" description="Fibronectin type-III" evidence="2">
    <location>
        <begin position="354"/>
        <end position="443"/>
    </location>
</feature>
<dbReference type="InterPro" id="IPR052940">
    <property type="entry name" value="Carb_Esterase_6"/>
</dbReference>
<dbReference type="InterPro" id="IPR013783">
    <property type="entry name" value="Ig-like_fold"/>
</dbReference>
<sequence length="529" mass="58998">MDTHYSFNFDDKYLRNAAFSFISSTMYGEMNWYTAKQPYGSVGGIGLTLQRLILEKYGIPTCILNGAEGGAAIGLLTERDPIYHANPNTFYGRLLHRAQWANVVQQVKAIIFKQGEADAGASMTTGGQYSETLTRLFSQFREDFGDARIYVGQINILPDRNEEAAAIREVQRQVRYNFKNIESVATIGTPLGEDGVHYSAEANQQLALEQFRLIARDFYGSKDTVQIGSPDIKKVFYNTQKDSITLVFDGQMQMVWKNDTAFYSFSDGSLIVRRELKDYFFLDGLAGQITGGAAKGNRIIISLKQPAAAKKLRYMPTYFSDNLPTYYYGQTLRNTRGMRAFSFDNFPIADAIPAVTTLVARPVSGNQIQLNWNAPATATTQILERADGNHTSFKRIKTLNHYTETYTDTLANSIDTYFYRIRTFSAVSESDYSNVVSARALVLGLKPTGSSVRLYPIPLLAGQNLHIEADEGELTDVVIRDMMGRVVKSWSGSKRNGIAIPVDNVATGLYVADLQMADGQVVHQKIVIH</sequence>
<proteinExistence type="predicted"/>
<dbReference type="SUPFAM" id="SSF52266">
    <property type="entry name" value="SGNH hydrolase"/>
    <property type="match status" value="1"/>
</dbReference>
<organism evidence="3 4">
    <name type="scientific">Nibrella saemangeumensis</name>
    <dbReference type="NCBI Taxonomy" id="1084526"/>
    <lineage>
        <taxon>Bacteria</taxon>
        <taxon>Pseudomonadati</taxon>
        <taxon>Bacteroidota</taxon>
        <taxon>Cytophagia</taxon>
        <taxon>Cytophagales</taxon>
        <taxon>Spirosomataceae</taxon>
        <taxon>Nibrella</taxon>
    </lineage>
</organism>
<evidence type="ECO:0000259" key="2">
    <source>
        <dbReference type="PROSITE" id="PS50853"/>
    </source>
</evidence>
<dbReference type="InterPro" id="IPR036116">
    <property type="entry name" value="FN3_sf"/>
</dbReference>
<keyword evidence="1" id="KW-0378">Hydrolase</keyword>
<dbReference type="InterPro" id="IPR036514">
    <property type="entry name" value="SGNH_hydro_sf"/>
</dbReference>
<dbReference type="InterPro" id="IPR026444">
    <property type="entry name" value="Secre_tail"/>
</dbReference>
<dbReference type="SUPFAM" id="SSF49265">
    <property type="entry name" value="Fibronectin type III"/>
    <property type="match status" value="1"/>
</dbReference>
<keyword evidence="4" id="KW-1185">Reference proteome</keyword>
<dbReference type="Pfam" id="PF03629">
    <property type="entry name" value="SASA"/>
    <property type="match status" value="1"/>
</dbReference>
<dbReference type="InterPro" id="IPR005181">
    <property type="entry name" value="SASA"/>
</dbReference>
<dbReference type="Proteomes" id="UP001501175">
    <property type="component" value="Unassembled WGS sequence"/>
</dbReference>
<evidence type="ECO:0000313" key="4">
    <source>
        <dbReference type="Proteomes" id="UP001501175"/>
    </source>
</evidence>
<evidence type="ECO:0000256" key="1">
    <source>
        <dbReference type="ARBA" id="ARBA00022801"/>
    </source>
</evidence>
<accession>A0ABP8MC76</accession>
<dbReference type="Pfam" id="PF18962">
    <property type="entry name" value="Por_Secre_tail"/>
    <property type="match status" value="1"/>
</dbReference>
<evidence type="ECO:0000313" key="3">
    <source>
        <dbReference type="EMBL" id="GAA4448266.1"/>
    </source>
</evidence>
<dbReference type="InterPro" id="IPR003961">
    <property type="entry name" value="FN3_dom"/>
</dbReference>